<keyword evidence="9" id="KW-1185">Reference proteome</keyword>
<evidence type="ECO:0000259" key="7">
    <source>
        <dbReference type="PROSITE" id="PS50850"/>
    </source>
</evidence>
<dbReference type="PROSITE" id="PS50850">
    <property type="entry name" value="MFS"/>
    <property type="match status" value="1"/>
</dbReference>
<dbReference type="Gene3D" id="1.20.1250.20">
    <property type="entry name" value="MFS general substrate transporter like domains"/>
    <property type="match status" value="1"/>
</dbReference>
<feature type="non-terminal residue" evidence="8">
    <location>
        <position position="477"/>
    </location>
</feature>
<dbReference type="Proteomes" id="UP000838878">
    <property type="component" value="Chromosome 3"/>
</dbReference>
<dbReference type="PANTHER" id="PTHR23504:SF31">
    <property type="entry name" value="MAJOR FACILITATOR SUPERFAMILY DOMAIN-CONTAINING PROTEIN 10"/>
    <property type="match status" value="1"/>
</dbReference>
<proteinExistence type="predicted"/>
<reference evidence="8" key="1">
    <citation type="submission" date="2021-12" db="EMBL/GenBank/DDBJ databases">
        <authorList>
            <person name="Martin H S."/>
        </authorList>
    </citation>
    <scope>NUCLEOTIDE SEQUENCE</scope>
</reference>
<dbReference type="SUPFAM" id="SSF103473">
    <property type="entry name" value="MFS general substrate transporter"/>
    <property type="match status" value="1"/>
</dbReference>
<feature type="transmembrane region" description="Helical" evidence="6">
    <location>
        <begin position="426"/>
        <end position="446"/>
    </location>
</feature>
<name>A0A8J9VK75_9NEOP</name>
<gene>
    <name evidence="8" type="ORF">BINO364_LOCUS9139</name>
</gene>
<dbReference type="InterPro" id="IPR036259">
    <property type="entry name" value="MFS_trans_sf"/>
</dbReference>
<evidence type="ECO:0000256" key="3">
    <source>
        <dbReference type="ARBA" id="ARBA00022692"/>
    </source>
</evidence>
<dbReference type="OrthoDB" id="196650at2759"/>
<keyword evidence="5 6" id="KW-0472">Membrane</keyword>
<evidence type="ECO:0000256" key="5">
    <source>
        <dbReference type="ARBA" id="ARBA00023136"/>
    </source>
</evidence>
<feature type="transmembrane region" description="Helical" evidence="6">
    <location>
        <begin position="228"/>
        <end position="246"/>
    </location>
</feature>
<feature type="transmembrane region" description="Helical" evidence="6">
    <location>
        <begin position="386"/>
        <end position="414"/>
    </location>
</feature>
<evidence type="ECO:0000256" key="4">
    <source>
        <dbReference type="ARBA" id="ARBA00022989"/>
    </source>
</evidence>
<feature type="transmembrane region" description="Helical" evidence="6">
    <location>
        <begin position="358"/>
        <end position="380"/>
    </location>
</feature>
<keyword evidence="3 6" id="KW-0812">Transmembrane</keyword>
<dbReference type="AlphaFoldDB" id="A0A8J9VK75"/>
<evidence type="ECO:0000256" key="6">
    <source>
        <dbReference type="SAM" id="Phobius"/>
    </source>
</evidence>
<evidence type="ECO:0000256" key="1">
    <source>
        <dbReference type="ARBA" id="ARBA00004141"/>
    </source>
</evidence>
<dbReference type="FunFam" id="1.20.1250.20:FF:000223">
    <property type="entry name" value="Major facilitator superfamily domain-containing protein"/>
    <property type="match status" value="1"/>
</dbReference>
<dbReference type="InterPro" id="IPR020846">
    <property type="entry name" value="MFS_dom"/>
</dbReference>
<comment type="subcellular location">
    <subcellularLocation>
        <location evidence="1">Membrane</location>
        <topology evidence="1">Multi-pass membrane protein</topology>
    </subcellularLocation>
</comment>
<feature type="transmembrane region" description="Helical" evidence="6">
    <location>
        <begin position="452"/>
        <end position="471"/>
    </location>
</feature>
<dbReference type="InterPro" id="IPR011701">
    <property type="entry name" value="MFS"/>
</dbReference>
<dbReference type="GO" id="GO:0022857">
    <property type="term" value="F:transmembrane transporter activity"/>
    <property type="evidence" value="ECO:0007669"/>
    <property type="project" value="InterPro"/>
</dbReference>
<dbReference type="GO" id="GO:0031526">
    <property type="term" value="C:brush border membrane"/>
    <property type="evidence" value="ECO:0007669"/>
    <property type="project" value="TreeGrafter"/>
</dbReference>
<evidence type="ECO:0000313" key="9">
    <source>
        <dbReference type="Proteomes" id="UP000838878"/>
    </source>
</evidence>
<dbReference type="Pfam" id="PF07690">
    <property type="entry name" value="MFS_1"/>
    <property type="match status" value="1"/>
</dbReference>
<feature type="domain" description="Major facilitator superfamily (MFS) profile" evidence="7">
    <location>
        <begin position="41"/>
        <end position="475"/>
    </location>
</feature>
<accession>A0A8J9VK75</accession>
<feature type="transmembrane region" description="Helical" evidence="6">
    <location>
        <begin position="41"/>
        <end position="63"/>
    </location>
</feature>
<organism evidence="8 9">
    <name type="scientific">Brenthis ino</name>
    <name type="common">lesser marbled fritillary</name>
    <dbReference type="NCBI Taxonomy" id="405034"/>
    <lineage>
        <taxon>Eukaryota</taxon>
        <taxon>Metazoa</taxon>
        <taxon>Ecdysozoa</taxon>
        <taxon>Arthropoda</taxon>
        <taxon>Hexapoda</taxon>
        <taxon>Insecta</taxon>
        <taxon>Pterygota</taxon>
        <taxon>Neoptera</taxon>
        <taxon>Endopterygota</taxon>
        <taxon>Lepidoptera</taxon>
        <taxon>Glossata</taxon>
        <taxon>Ditrysia</taxon>
        <taxon>Papilionoidea</taxon>
        <taxon>Nymphalidae</taxon>
        <taxon>Heliconiinae</taxon>
        <taxon>Argynnini</taxon>
        <taxon>Brenthis</taxon>
    </lineage>
</organism>
<evidence type="ECO:0000313" key="8">
    <source>
        <dbReference type="EMBL" id="CAH0723293.1"/>
    </source>
</evidence>
<protein>
    <recommendedName>
        <fullName evidence="7">Major facilitator superfamily (MFS) profile domain-containing protein</fullName>
    </recommendedName>
</protein>
<feature type="transmembrane region" description="Helical" evidence="6">
    <location>
        <begin position="137"/>
        <end position="155"/>
    </location>
</feature>
<keyword evidence="4 6" id="KW-1133">Transmembrane helix</keyword>
<dbReference type="EMBL" id="OV170223">
    <property type="protein sequence ID" value="CAH0723293.1"/>
    <property type="molecule type" value="Genomic_DNA"/>
</dbReference>
<feature type="transmembrane region" description="Helical" evidence="6">
    <location>
        <begin position="161"/>
        <end position="182"/>
    </location>
</feature>
<keyword evidence="2" id="KW-0813">Transport</keyword>
<evidence type="ECO:0000256" key="2">
    <source>
        <dbReference type="ARBA" id="ARBA00022448"/>
    </source>
</evidence>
<sequence length="477" mass="51328">MDLGDNEGDVKHRKQNQSELTNINSNTFKIKANKNVQNNKVIGLVFISLLLDLLAFTMILPLLPSLLDYYNKEEGKSNTVYTLLLYIVQKFQKLTGAPDRFVSVLFGGALGSMYSFLQFLTSPIVGSLSDAYGRKPMLLICLLGIALSHGLWSSASTFSLFVLARFIGGLSKANVSLSMAIVTDASDEKTRPRGMALVGLAFSIGFIVGPLAGAWFAKSNDLWGERPAHYALFLSLANVALVAFFVPETLSKDKRAPLTLSLSKAVDFISPWHLLKFTAVKNLSVRQNQVLSKLGLIYFIYLFIYSGLEFTITFLTHHTFGYTAMQQGKMFLVIGIIMAVLQGGAARRLSARGAERAARLALALTPPAFLCVACAAAARAPGPPAAWLWAGLVLFAVSTAFAVSCMTAQAAALAPSAARGAALGTLRSLGALARAAGPLLASTVYWCSGAATTYTIGSIILILPAFMLFRLKQKMNK</sequence>
<feature type="transmembrane region" description="Helical" evidence="6">
    <location>
        <begin position="296"/>
        <end position="316"/>
    </location>
</feature>
<feature type="transmembrane region" description="Helical" evidence="6">
    <location>
        <begin position="194"/>
        <end position="216"/>
    </location>
</feature>
<dbReference type="PANTHER" id="PTHR23504">
    <property type="entry name" value="MAJOR FACILITATOR SUPERFAMILY DOMAIN-CONTAINING PROTEIN 10"/>
    <property type="match status" value="1"/>
</dbReference>
<feature type="transmembrane region" description="Helical" evidence="6">
    <location>
        <begin position="328"/>
        <end position="346"/>
    </location>
</feature>
<feature type="transmembrane region" description="Helical" evidence="6">
    <location>
        <begin position="101"/>
        <end position="125"/>
    </location>
</feature>